<accession>A0A507C8L9</accession>
<feature type="compositionally biased region" description="Basic and acidic residues" evidence="7">
    <location>
        <begin position="556"/>
        <end position="577"/>
    </location>
</feature>
<feature type="region of interest" description="Disordered" evidence="7">
    <location>
        <begin position="1"/>
        <end position="85"/>
    </location>
</feature>
<feature type="compositionally biased region" description="Polar residues" evidence="7">
    <location>
        <begin position="543"/>
        <end position="555"/>
    </location>
</feature>
<evidence type="ECO:0000256" key="4">
    <source>
        <dbReference type="ARBA" id="ARBA00022777"/>
    </source>
</evidence>
<feature type="compositionally biased region" description="Polar residues" evidence="7">
    <location>
        <begin position="70"/>
        <end position="80"/>
    </location>
</feature>
<dbReference type="PROSITE" id="PS00108">
    <property type="entry name" value="PROTEIN_KINASE_ST"/>
    <property type="match status" value="1"/>
</dbReference>
<organism evidence="9 10">
    <name type="scientific">Synchytrium microbalum</name>
    <dbReference type="NCBI Taxonomy" id="1806994"/>
    <lineage>
        <taxon>Eukaryota</taxon>
        <taxon>Fungi</taxon>
        <taxon>Fungi incertae sedis</taxon>
        <taxon>Chytridiomycota</taxon>
        <taxon>Chytridiomycota incertae sedis</taxon>
        <taxon>Chytridiomycetes</taxon>
        <taxon>Synchytriales</taxon>
        <taxon>Synchytriaceae</taxon>
        <taxon>Synchytrium</taxon>
    </lineage>
</organism>
<evidence type="ECO:0000259" key="8">
    <source>
        <dbReference type="PROSITE" id="PS50011"/>
    </source>
</evidence>
<evidence type="ECO:0000256" key="3">
    <source>
        <dbReference type="ARBA" id="ARBA00022741"/>
    </source>
</evidence>
<dbReference type="SUPFAM" id="SSF56112">
    <property type="entry name" value="Protein kinase-like (PK-like)"/>
    <property type="match status" value="1"/>
</dbReference>
<dbReference type="InterPro" id="IPR000719">
    <property type="entry name" value="Prot_kinase_dom"/>
</dbReference>
<sequence length="709" mass="79110">MPTHMAASRLSTGTRPTKSSSAASSDENRSRSARIASSNGRNGADTLALLGRPNPHREANRMLGGLDPSMSGSKDLSGQTKPRIEHHRCDDRAEMEAKYRIGRKLGSGAFGTVRLLEDRDTSVVYACKAVDKPAVGHASAYEQLQREVAIMKAVYHPSIVQLREVYETKKKVFLVMEYCQGGELVSKIRARRHCPESDVRTIVRRLSDAVAYLHEYGIVHRDLKPENILISMEDPSIEHNIKVSDFGLATYADACGTMDNVVGTPFYMAPEIVQNLGYTAQCDIWSIGVMTYLLLLGYTPEAEMMLHDMIANGKIEYPARLWKGVSPGARNLCECMLKFDPASRITAREVLIHPWIASTLDMTSDSPFSTTVLDLMRSFNAHTRLQRVLLIVRAAVRFRLLPKIRRRDFFDRDTIVAEPEQDYINDEWEGERTDVLEEQSRRPRRFDKSSQSVEVLADRGSKKRDIVTASASSVSRLSRHVQNSRSSELEQTWSDSQDMSSSNRSVDLPRTESYRSRSSASSASNLDSSNCTLDHPPLGRKVSTGSSINIYNTSHPEPRTDNHSARSRKASDARTTERNASSTKQLPVSSPTRATRRNTISKPVTPPKPVEMIRPRSKTLSNIPPPLDGFKPDSPPSKPSSPTAANDTPPRRKNSSEATSDTPPRTMRKNSIETTNDIPQRPIIRKNSIETPVTKVSPTARRQRSNTLK</sequence>
<name>A0A507C8L9_9FUNG</name>
<feature type="compositionally biased region" description="Low complexity" evidence="7">
    <location>
        <begin position="494"/>
        <end position="506"/>
    </location>
</feature>
<feature type="compositionally biased region" description="Pro residues" evidence="7">
    <location>
        <begin position="623"/>
        <end position="639"/>
    </location>
</feature>
<feature type="region of interest" description="Disordered" evidence="7">
    <location>
        <begin position="439"/>
        <end position="709"/>
    </location>
</feature>
<feature type="compositionally biased region" description="Polar residues" evidence="7">
    <location>
        <begin position="578"/>
        <end position="602"/>
    </location>
</feature>
<protein>
    <recommendedName>
        <fullName evidence="8">Protein kinase domain-containing protein</fullName>
    </recommendedName>
</protein>
<dbReference type="RefSeq" id="XP_031025088.1">
    <property type="nucleotide sequence ID" value="XM_031168912.1"/>
</dbReference>
<feature type="compositionally biased region" description="Basic and acidic residues" evidence="7">
    <location>
        <begin position="456"/>
        <end position="466"/>
    </location>
</feature>
<feature type="binding site" evidence="6">
    <location>
        <position position="128"/>
    </location>
    <ligand>
        <name>ATP</name>
        <dbReference type="ChEBI" id="CHEBI:30616"/>
    </ligand>
</feature>
<feature type="compositionally biased region" description="Low complexity" evidence="7">
    <location>
        <begin position="33"/>
        <end position="42"/>
    </location>
</feature>
<keyword evidence="5 6" id="KW-0067">ATP-binding</keyword>
<feature type="compositionally biased region" description="Polar residues" evidence="7">
    <location>
        <begin position="469"/>
        <end position="493"/>
    </location>
</feature>
<keyword evidence="4" id="KW-0418">Kinase</keyword>
<feature type="compositionally biased region" description="Low complexity" evidence="7">
    <location>
        <begin position="516"/>
        <end position="530"/>
    </location>
</feature>
<dbReference type="InterPro" id="IPR011009">
    <property type="entry name" value="Kinase-like_dom_sf"/>
</dbReference>
<dbReference type="AlphaFoldDB" id="A0A507C8L9"/>
<proteinExistence type="predicted"/>
<dbReference type="Proteomes" id="UP000319731">
    <property type="component" value="Unassembled WGS sequence"/>
</dbReference>
<dbReference type="PROSITE" id="PS50011">
    <property type="entry name" value="PROTEIN_KINASE_DOM"/>
    <property type="match status" value="1"/>
</dbReference>
<dbReference type="EMBL" id="QEAO01000014">
    <property type="protein sequence ID" value="TPX34324.1"/>
    <property type="molecule type" value="Genomic_DNA"/>
</dbReference>
<keyword evidence="2" id="KW-0808">Transferase</keyword>
<comment type="caution">
    <text evidence="9">The sequence shown here is derived from an EMBL/GenBank/DDBJ whole genome shotgun (WGS) entry which is preliminary data.</text>
</comment>
<keyword evidence="10" id="KW-1185">Reference proteome</keyword>
<evidence type="ECO:0000256" key="2">
    <source>
        <dbReference type="ARBA" id="ARBA00022679"/>
    </source>
</evidence>
<dbReference type="Gene3D" id="1.10.510.10">
    <property type="entry name" value="Transferase(Phosphotransferase) domain 1"/>
    <property type="match status" value="1"/>
</dbReference>
<dbReference type="OrthoDB" id="407410at2759"/>
<dbReference type="GO" id="GO:0005524">
    <property type="term" value="F:ATP binding"/>
    <property type="evidence" value="ECO:0007669"/>
    <property type="project" value="UniProtKB-UniRule"/>
</dbReference>
<dbReference type="PROSITE" id="PS00107">
    <property type="entry name" value="PROTEIN_KINASE_ATP"/>
    <property type="match status" value="1"/>
</dbReference>
<dbReference type="CDD" id="cd05117">
    <property type="entry name" value="STKc_CAMK"/>
    <property type="match status" value="1"/>
</dbReference>
<gene>
    <name evidence="9" type="ORF">SmJEL517_g02984</name>
</gene>
<dbReference type="InterPro" id="IPR008271">
    <property type="entry name" value="Ser/Thr_kinase_AS"/>
</dbReference>
<dbReference type="PANTHER" id="PTHR24349">
    <property type="entry name" value="SERINE/THREONINE-PROTEIN KINASE"/>
    <property type="match status" value="1"/>
</dbReference>
<dbReference type="InterPro" id="IPR017441">
    <property type="entry name" value="Protein_kinase_ATP_BS"/>
</dbReference>
<evidence type="ECO:0000256" key="6">
    <source>
        <dbReference type="PROSITE-ProRule" id="PRU10141"/>
    </source>
</evidence>
<dbReference type="GO" id="GO:0004674">
    <property type="term" value="F:protein serine/threonine kinase activity"/>
    <property type="evidence" value="ECO:0007669"/>
    <property type="project" value="UniProtKB-KW"/>
</dbReference>
<dbReference type="FunFam" id="3.30.200.20:FF:000042">
    <property type="entry name" value="Aurora kinase A"/>
    <property type="match status" value="1"/>
</dbReference>
<feature type="compositionally biased region" description="Polar residues" evidence="7">
    <location>
        <begin position="9"/>
        <end position="18"/>
    </location>
</feature>
<dbReference type="SMART" id="SM00220">
    <property type="entry name" value="S_TKc"/>
    <property type="match status" value="1"/>
</dbReference>
<evidence type="ECO:0000256" key="5">
    <source>
        <dbReference type="ARBA" id="ARBA00022840"/>
    </source>
</evidence>
<dbReference type="STRING" id="1806994.A0A507C8L9"/>
<keyword evidence="1" id="KW-0723">Serine/threonine-protein kinase</keyword>
<dbReference type="GeneID" id="42004209"/>
<dbReference type="InterPro" id="IPR050205">
    <property type="entry name" value="CDPK_Ser/Thr_kinases"/>
</dbReference>
<reference evidence="9 10" key="1">
    <citation type="journal article" date="2019" name="Sci. Rep.">
        <title>Comparative genomics of chytrid fungi reveal insights into the obligate biotrophic and pathogenic lifestyle of Synchytrium endobioticum.</title>
        <authorList>
            <person name="van de Vossenberg B.T.L.H."/>
            <person name="Warris S."/>
            <person name="Nguyen H.D.T."/>
            <person name="van Gent-Pelzer M.P.E."/>
            <person name="Joly D.L."/>
            <person name="van de Geest H.C."/>
            <person name="Bonants P.J.M."/>
            <person name="Smith D.S."/>
            <person name="Levesque C.A."/>
            <person name="van der Lee T.A.J."/>
        </authorList>
    </citation>
    <scope>NUCLEOTIDE SEQUENCE [LARGE SCALE GENOMIC DNA]</scope>
    <source>
        <strain evidence="9 10">JEL517</strain>
    </source>
</reference>
<feature type="domain" description="Protein kinase" evidence="8">
    <location>
        <begin position="99"/>
        <end position="356"/>
    </location>
</feature>
<evidence type="ECO:0000313" key="9">
    <source>
        <dbReference type="EMBL" id="TPX34324.1"/>
    </source>
</evidence>
<evidence type="ECO:0000256" key="7">
    <source>
        <dbReference type="SAM" id="MobiDB-lite"/>
    </source>
</evidence>
<dbReference type="Pfam" id="PF00069">
    <property type="entry name" value="Pkinase"/>
    <property type="match status" value="1"/>
</dbReference>
<evidence type="ECO:0000313" key="10">
    <source>
        <dbReference type="Proteomes" id="UP000319731"/>
    </source>
</evidence>
<keyword evidence="3 6" id="KW-0547">Nucleotide-binding</keyword>
<dbReference type="FunFam" id="1.10.510.10:FF:000571">
    <property type="entry name" value="Maternal embryonic leucine zipper kinase"/>
    <property type="match status" value="1"/>
</dbReference>
<evidence type="ECO:0000256" key="1">
    <source>
        <dbReference type="ARBA" id="ARBA00022527"/>
    </source>
</evidence>